<sequence length="474" mass="55650">MYNLHKYQLVEWINRGPRPQIRKIDIVPRSWIITETKNKKSNLVSYYPPSPYNDLDNLVQNFSQPDTTWDTYNIKIVGGSNTYEGILLMYEELKKGEKFGYSSGSDGTKAKKAEDSEKIYHDSQLREDEALILMEQTKLAQEKNNHNIGFKTKKKESQSSSYATTLNAHVNNDDESDTDDNLIDQENDNELETEKNQRQCSSNEKTLNTRVVDNDSKRTFTRVDDDDDDIHTDDNLIDQENDNGRKKKKNQSQCSSYQETSNTRVRDDLNADDNNLINERKQSKKQSSKKSTDKTDKLYHMVKKMQKEFEQFKSGKKKKFFNIEEKYFVDLPMNMFFDIEAYEDELKANQEFRTDTKIYMQQLIEEDYSLPNCTRKILRAFFTQKIAMKLTLTRKRNKKIVMSDDLPHLKGCILDVLSKKFKSLSNIKDRCLTILSQCLTRASDWDNHRREEKKKNNGKSLADYVAEELREEDI</sequence>
<feature type="compositionally biased region" description="Polar residues" evidence="1">
    <location>
        <begin position="158"/>
        <end position="170"/>
    </location>
</feature>
<evidence type="ECO:0000313" key="3">
    <source>
        <dbReference type="Proteomes" id="UP000639338"/>
    </source>
</evidence>
<dbReference type="EMBL" id="JACMRX010000001">
    <property type="protein sequence ID" value="KAF7997682.1"/>
    <property type="molecule type" value="Genomic_DNA"/>
</dbReference>
<feature type="compositionally biased region" description="Acidic residues" evidence="1">
    <location>
        <begin position="173"/>
        <end position="191"/>
    </location>
</feature>
<proteinExistence type="predicted"/>
<dbReference type="AlphaFoldDB" id="A0A835CVP5"/>
<keyword evidence="3" id="KW-1185">Reference proteome</keyword>
<evidence type="ECO:0000256" key="1">
    <source>
        <dbReference type="SAM" id="MobiDB-lite"/>
    </source>
</evidence>
<evidence type="ECO:0000313" key="2">
    <source>
        <dbReference type="EMBL" id="KAF7997682.1"/>
    </source>
</evidence>
<comment type="caution">
    <text evidence="2">The sequence shown here is derived from an EMBL/GenBank/DDBJ whole genome shotgun (WGS) entry which is preliminary data.</text>
</comment>
<gene>
    <name evidence="2" type="ORF">HCN44_008855</name>
</gene>
<protein>
    <submittedName>
        <fullName evidence="2">Uncharacterized protein</fullName>
    </submittedName>
</protein>
<reference evidence="2 3" key="1">
    <citation type="submission" date="2020-08" db="EMBL/GenBank/DDBJ databases">
        <title>Aphidius gifuensis genome sequencing and assembly.</title>
        <authorList>
            <person name="Du Z."/>
        </authorList>
    </citation>
    <scope>NUCLEOTIDE SEQUENCE [LARGE SCALE GENOMIC DNA]</scope>
    <source>
        <strain evidence="2">YNYX2018</strain>
        <tissue evidence="2">Adults</tissue>
    </source>
</reference>
<feature type="region of interest" description="Disordered" evidence="1">
    <location>
        <begin position="100"/>
        <end position="122"/>
    </location>
</feature>
<feature type="compositionally biased region" description="Polar residues" evidence="1">
    <location>
        <begin position="198"/>
        <end position="211"/>
    </location>
</feature>
<name>A0A835CVP5_APHGI</name>
<dbReference type="Proteomes" id="UP000639338">
    <property type="component" value="Unassembled WGS sequence"/>
</dbReference>
<accession>A0A835CVP5</accession>
<feature type="region of interest" description="Disordered" evidence="1">
    <location>
        <begin position="144"/>
        <end position="297"/>
    </location>
</feature>
<feature type="compositionally biased region" description="Basic and acidic residues" evidence="1">
    <location>
        <begin position="212"/>
        <end position="223"/>
    </location>
</feature>
<organism evidence="2 3">
    <name type="scientific">Aphidius gifuensis</name>
    <name type="common">Parasitoid wasp</name>
    <dbReference type="NCBI Taxonomy" id="684658"/>
    <lineage>
        <taxon>Eukaryota</taxon>
        <taxon>Metazoa</taxon>
        <taxon>Ecdysozoa</taxon>
        <taxon>Arthropoda</taxon>
        <taxon>Hexapoda</taxon>
        <taxon>Insecta</taxon>
        <taxon>Pterygota</taxon>
        <taxon>Neoptera</taxon>
        <taxon>Endopterygota</taxon>
        <taxon>Hymenoptera</taxon>
        <taxon>Apocrita</taxon>
        <taxon>Ichneumonoidea</taxon>
        <taxon>Braconidae</taxon>
        <taxon>Aphidiinae</taxon>
        <taxon>Aphidius</taxon>
    </lineage>
</organism>
<feature type="compositionally biased region" description="Polar residues" evidence="1">
    <location>
        <begin position="251"/>
        <end position="263"/>
    </location>
</feature>
<feature type="compositionally biased region" description="Basic and acidic residues" evidence="1">
    <location>
        <begin position="108"/>
        <end position="122"/>
    </location>
</feature>
<feature type="compositionally biased region" description="Acidic residues" evidence="1">
    <location>
        <begin position="224"/>
        <end position="241"/>
    </location>
</feature>